<proteinExistence type="predicted"/>
<evidence type="ECO:0000256" key="6">
    <source>
        <dbReference type="ARBA" id="ARBA00023043"/>
    </source>
</evidence>
<dbReference type="PRINTS" id="PR01097">
    <property type="entry name" value="TRNSRECEPTRP"/>
</dbReference>
<accession>A0ABN8NLL0</accession>
<dbReference type="SMART" id="SM01420">
    <property type="entry name" value="TRP_2"/>
    <property type="match status" value="1"/>
</dbReference>
<keyword evidence="6" id="KW-0040">ANK repeat</keyword>
<dbReference type="Pfam" id="PF08344">
    <property type="entry name" value="TRP_2"/>
    <property type="match status" value="1"/>
</dbReference>
<dbReference type="InterPro" id="IPR005821">
    <property type="entry name" value="Ion_trans_dom"/>
</dbReference>
<keyword evidence="13" id="KW-1185">Reference proteome</keyword>
<keyword evidence="4" id="KW-0677">Repeat</keyword>
<feature type="transmembrane region" description="Helical" evidence="10">
    <location>
        <begin position="629"/>
        <end position="651"/>
    </location>
</feature>
<dbReference type="InterPro" id="IPR002153">
    <property type="entry name" value="TRPC_channel"/>
</dbReference>
<feature type="transmembrane region" description="Helical" evidence="10">
    <location>
        <begin position="321"/>
        <end position="341"/>
    </location>
</feature>
<evidence type="ECO:0000256" key="8">
    <source>
        <dbReference type="ARBA" id="ARBA00023136"/>
    </source>
</evidence>
<dbReference type="PANTHER" id="PTHR10117:SF54">
    <property type="entry name" value="TRANSIENT RECEPTOR POTENTIAL-GAMMA PROTEIN"/>
    <property type="match status" value="1"/>
</dbReference>
<evidence type="ECO:0000313" key="13">
    <source>
        <dbReference type="Proteomes" id="UP001159405"/>
    </source>
</evidence>
<evidence type="ECO:0000259" key="11">
    <source>
        <dbReference type="SMART" id="SM01420"/>
    </source>
</evidence>
<dbReference type="SUPFAM" id="SSF48403">
    <property type="entry name" value="Ankyrin repeat"/>
    <property type="match status" value="1"/>
</dbReference>
<evidence type="ECO:0000256" key="5">
    <source>
        <dbReference type="ARBA" id="ARBA00022989"/>
    </source>
</evidence>
<feature type="transmembrane region" description="Helical" evidence="10">
    <location>
        <begin position="500"/>
        <end position="525"/>
    </location>
</feature>
<dbReference type="Pfam" id="PF00520">
    <property type="entry name" value="Ion_trans"/>
    <property type="match status" value="1"/>
</dbReference>
<feature type="transmembrane region" description="Helical" evidence="10">
    <location>
        <begin position="459"/>
        <end position="480"/>
    </location>
</feature>
<evidence type="ECO:0000256" key="9">
    <source>
        <dbReference type="ARBA" id="ARBA00023303"/>
    </source>
</evidence>
<dbReference type="Pfam" id="PF00023">
    <property type="entry name" value="Ank"/>
    <property type="match status" value="1"/>
</dbReference>
<keyword evidence="8 10" id="KW-0472">Membrane</keyword>
<dbReference type="SMART" id="SM00248">
    <property type="entry name" value="ANK"/>
    <property type="match status" value="2"/>
</dbReference>
<dbReference type="InterPro" id="IPR002110">
    <property type="entry name" value="Ankyrin_rpt"/>
</dbReference>
<dbReference type="InterPro" id="IPR036770">
    <property type="entry name" value="Ankyrin_rpt-contain_sf"/>
</dbReference>
<dbReference type="EMBL" id="CALNXK010000027">
    <property type="protein sequence ID" value="CAH3114229.1"/>
    <property type="molecule type" value="Genomic_DNA"/>
</dbReference>
<sequence>MEPTSIFQLDSGRPPIDNLQGNIYKTIKKGNLDELRHLLSSSEGKIDLNYLDSSSKTALQVAADLEDSFVRERIITALLNNGASLQIGLLNAVCQEDARVVEILLQFYDKQHQTSPRELKSARGKTAYITPLILAACLQNFQIVKLLLEHGLTVDDPTGVRWWRDPTGAVSDKLGPAISRLNKYRALASPVFIAASFLQDVQRGPDPVLQACTLSKQLRDMAEQEYEFSKEYFQLCDGCEEFTVSLLNECYTMEEIRCVLETNSETKMLSKLETDSLNILEFAVFTKNKKFVSHPYSMLALDSEIYKGAPFLEVKSVWKELALMLLVSILYPLIFLVWFVFATYSPRNKLSRMFQSTRVKFLLYCASYQTFIFLLAFRSATLWRLKDTLLQFVLTGLYEIIFMIGLTVDVIKDMVQQGRVRFFSYHWNYLAVATVVSYGICLALWLIDITSRVRVVTLVFLRTLAILMAFVHNLSFFQANTSIGPLLNAFIQMLTDVAKFFVYFFFFFLAFAVSLTELYAVYFVLGTPQNGNNPKNLERLENSADFIFWAFLGQSERKDFDIDHSDYHVIGTMAKALFALFNIVAVLVGLNALIAMLTESYERVKENLDTEWKFARAKMWLHWFHKKSVLPPPLSILYVVLPMCWVIRRLFKICSPEMNTKSGGIDEQQRREVISHLVLRYLAKRSCPADSGSNLSGLRKADREQDFDNCSQSNETAIMETLI</sequence>
<evidence type="ECO:0000256" key="1">
    <source>
        <dbReference type="ARBA" id="ARBA00004141"/>
    </source>
</evidence>
<feature type="transmembrane region" description="Helical" evidence="10">
    <location>
        <begin position="389"/>
        <end position="407"/>
    </location>
</feature>
<evidence type="ECO:0000256" key="4">
    <source>
        <dbReference type="ARBA" id="ARBA00022737"/>
    </source>
</evidence>
<dbReference type="Proteomes" id="UP001159405">
    <property type="component" value="Unassembled WGS sequence"/>
</dbReference>
<dbReference type="Gene3D" id="1.25.40.20">
    <property type="entry name" value="Ankyrin repeat-containing domain"/>
    <property type="match status" value="1"/>
</dbReference>
<feature type="domain" description="Transient receptor ion channel" evidence="11">
    <location>
        <begin position="164"/>
        <end position="229"/>
    </location>
</feature>
<evidence type="ECO:0000256" key="10">
    <source>
        <dbReference type="SAM" id="Phobius"/>
    </source>
</evidence>
<name>A0ABN8NLL0_9CNID</name>
<dbReference type="PANTHER" id="PTHR10117">
    <property type="entry name" value="TRANSIENT RECEPTOR POTENTIAL CHANNEL"/>
    <property type="match status" value="1"/>
</dbReference>
<evidence type="ECO:0000256" key="3">
    <source>
        <dbReference type="ARBA" id="ARBA00022692"/>
    </source>
</evidence>
<organism evidence="12 13">
    <name type="scientific">Porites lobata</name>
    <dbReference type="NCBI Taxonomy" id="104759"/>
    <lineage>
        <taxon>Eukaryota</taxon>
        <taxon>Metazoa</taxon>
        <taxon>Cnidaria</taxon>
        <taxon>Anthozoa</taxon>
        <taxon>Hexacorallia</taxon>
        <taxon>Scleractinia</taxon>
        <taxon>Fungiina</taxon>
        <taxon>Poritidae</taxon>
        <taxon>Porites</taxon>
    </lineage>
</organism>
<evidence type="ECO:0000256" key="2">
    <source>
        <dbReference type="ARBA" id="ARBA00022448"/>
    </source>
</evidence>
<reference evidence="12 13" key="1">
    <citation type="submission" date="2022-05" db="EMBL/GenBank/DDBJ databases">
        <authorList>
            <consortium name="Genoscope - CEA"/>
            <person name="William W."/>
        </authorList>
    </citation>
    <scope>NUCLEOTIDE SEQUENCE [LARGE SCALE GENOMIC DNA]</scope>
</reference>
<evidence type="ECO:0000256" key="7">
    <source>
        <dbReference type="ARBA" id="ARBA00023065"/>
    </source>
</evidence>
<feature type="transmembrane region" description="Helical" evidence="10">
    <location>
        <begin position="427"/>
        <end position="447"/>
    </location>
</feature>
<keyword evidence="9" id="KW-0407">Ion channel</keyword>
<keyword evidence="7" id="KW-0406">Ion transport</keyword>
<feature type="transmembrane region" description="Helical" evidence="10">
    <location>
        <begin position="576"/>
        <end position="597"/>
    </location>
</feature>
<dbReference type="InterPro" id="IPR013555">
    <property type="entry name" value="TRP_dom"/>
</dbReference>
<evidence type="ECO:0000313" key="12">
    <source>
        <dbReference type="EMBL" id="CAH3114229.1"/>
    </source>
</evidence>
<protein>
    <recommendedName>
        <fullName evidence="11">Transient receptor ion channel domain-containing protein</fullName>
    </recommendedName>
</protein>
<keyword evidence="2" id="KW-0813">Transport</keyword>
<keyword evidence="5 10" id="KW-1133">Transmembrane helix</keyword>
<comment type="caution">
    <text evidence="12">The sequence shown here is derived from an EMBL/GenBank/DDBJ whole genome shotgun (WGS) entry which is preliminary data.</text>
</comment>
<keyword evidence="3 10" id="KW-0812">Transmembrane</keyword>
<gene>
    <name evidence="12" type="ORF">PLOB_00022810</name>
</gene>
<comment type="subcellular location">
    <subcellularLocation>
        <location evidence="1">Membrane</location>
        <topology evidence="1">Multi-pass membrane protein</topology>
    </subcellularLocation>
</comment>